<reference evidence="1 2" key="1">
    <citation type="journal article" date="2007" name="Science">
        <title>The Chlamydomonas genome reveals the evolution of key animal and plant functions.</title>
        <authorList>
            <person name="Merchant S.S."/>
            <person name="Prochnik S.E."/>
            <person name="Vallon O."/>
            <person name="Harris E.H."/>
            <person name="Karpowicz S.J."/>
            <person name="Witman G.B."/>
            <person name="Terry A."/>
            <person name="Salamov A."/>
            <person name="Fritz-Laylin L.K."/>
            <person name="Marechal-Drouard L."/>
            <person name="Marshall W.F."/>
            <person name="Qu L.H."/>
            <person name="Nelson D.R."/>
            <person name="Sanderfoot A.A."/>
            <person name="Spalding M.H."/>
            <person name="Kapitonov V.V."/>
            <person name="Ren Q."/>
            <person name="Ferris P."/>
            <person name="Lindquist E."/>
            <person name="Shapiro H."/>
            <person name="Lucas S.M."/>
            <person name="Grimwood J."/>
            <person name="Schmutz J."/>
            <person name="Cardol P."/>
            <person name="Cerutti H."/>
            <person name="Chanfreau G."/>
            <person name="Chen C.L."/>
            <person name="Cognat V."/>
            <person name="Croft M.T."/>
            <person name="Dent R."/>
            <person name="Dutcher S."/>
            <person name="Fernandez E."/>
            <person name="Fukuzawa H."/>
            <person name="Gonzalez-Ballester D."/>
            <person name="Gonzalez-Halphen D."/>
            <person name="Hallmann A."/>
            <person name="Hanikenne M."/>
            <person name="Hippler M."/>
            <person name="Inwood W."/>
            <person name="Jabbari K."/>
            <person name="Kalanon M."/>
            <person name="Kuras R."/>
            <person name="Lefebvre P.A."/>
            <person name="Lemaire S.D."/>
            <person name="Lobanov A.V."/>
            <person name="Lohr M."/>
            <person name="Manuell A."/>
            <person name="Meier I."/>
            <person name="Mets L."/>
            <person name="Mittag M."/>
            <person name="Mittelmeier T."/>
            <person name="Moroney J.V."/>
            <person name="Moseley J."/>
            <person name="Napoli C."/>
            <person name="Nedelcu A.M."/>
            <person name="Niyogi K."/>
            <person name="Novoselov S.V."/>
            <person name="Paulsen I.T."/>
            <person name="Pazour G."/>
            <person name="Purton S."/>
            <person name="Ral J.P."/>
            <person name="Riano-Pachon D.M."/>
            <person name="Riekhof W."/>
            <person name="Rymarquis L."/>
            <person name="Schroda M."/>
            <person name="Stern D."/>
            <person name="Umen J."/>
            <person name="Willows R."/>
            <person name="Wilson N."/>
            <person name="Zimmer S.L."/>
            <person name="Allmer J."/>
            <person name="Balk J."/>
            <person name="Bisova K."/>
            <person name="Chen C.J."/>
            <person name="Elias M."/>
            <person name="Gendler K."/>
            <person name="Hauser C."/>
            <person name="Lamb M.R."/>
            <person name="Ledford H."/>
            <person name="Long J.C."/>
            <person name="Minagawa J."/>
            <person name="Page M.D."/>
            <person name="Pan J."/>
            <person name="Pootakham W."/>
            <person name="Roje S."/>
            <person name="Rose A."/>
            <person name="Stahlberg E."/>
            <person name="Terauchi A.M."/>
            <person name="Yang P."/>
            <person name="Ball S."/>
            <person name="Bowler C."/>
            <person name="Dieckmann C.L."/>
            <person name="Gladyshev V.N."/>
            <person name="Green P."/>
            <person name="Jorgensen R."/>
            <person name="Mayfield S."/>
            <person name="Mueller-Roeber B."/>
            <person name="Rajamani S."/>
            <person name="Sayre R.T."/>
            <person name="Brokstein P."/>
            <person name="Dubchak I."/>
            <person name="Goodstein D."/>
            <person name="Hornick L."/>
            <person name="Huang Y.W."/>
            <person name="Jhaveri J."/>
            <person name="Luo Y."/>
            <person name="Martinez D."/>
            <person name="Ngau W.C."/>
            <person name="Otillar B."/>
            <person name="Poliakov A."/>
            <person name="Porter A."/>
            <person name="Szajkowski L."/>
            <person name="Werner G."/>
            <person name="Zhou K."/>
            <person name="Grigoriev I.V."/>
            <person name="Rokhsar D.S."/>
            <person name="Grossman A.R."/>
        </authorList>
    </citation>
    <scope>NUCLEOTIDE SEQUENCE [LARGE SCALE GENOMIC DNA]</scope>
    <source>
        <strain evidence="2">CC-503</strain>
    </source>
</reference>
<evidence type="ECO:0008006" key="3">
    <source>
        <dbReference type="Google" id="ProtNLM"/>
    </source>
</evidence>
<dbReference type="InParanoid" id="A0A2K3DE06"/>
<gene>
    <name evidence="1" type="ORF">CHLRE_09g389504v5</name>
</gene>
<dbReference type="KEGG" id="cre:CHLRE_09g389504v5"/>
<dbReference type="Pfam" id="PF13578">
    <property type="entry name" value="Methyltransf_24"/>
    <property type="match status" value="1"/>
</dbReference>
<dbReference type="OrthoDB" id="186626at2759"/>
<keyword evidence="2" id="KW-1185">Reference proteome</keyword>
<dbReference type="PANTHER" id="PTHR37909:SF1">
    <property type="entry name" value="S-ADENOSYL-L-METHIONINE-DEPENDENT METHYLTRANSFERASES SUPERFAMILY PROTEIN"/>
    <property type="match status" value="1"/>
</dbReference>
<evidence type="ECO:0000313" key="2">
    <source>
        <dbReference type="Proteomes" id="UP000006906"/>
    </source>
</evidence>
<name>A0A2K3DE06_CHLRE</name>
<dbReference type="SUPFAM" id="SSF53335">
    <property type="entry name" value="S-adenosyl-L-methionine-dependent methyltransferases"/>
    <property type="match status" value="1"/>
</dbReference>
<dbReference type="EMBL" id="CM008970">
    <property type="protein sequence ID" value="PNW78768.1"/>
    <property type="molecule type" value="Genomic_DNA"/>
</dbReference>
<dbReference type="STRING" id="3055.A0A2K3DE06"/>
<evidence type="ECO:0000313" key="1">
    <source>
        <dbReference type="EMBL" id="PNW78768.1"/>
    </source>
</evidence>
<dbReference type="GeneID" id="66054598"/>
<sequence length="266" mass="29320">MSSTRKQQAGSHAHMGHGQPVLDQLRAIQKSIDELKASILVSQTSKAVTLGGGSTGGAAQAASTFLSPLMSRYDLGAEAERHGYKTGVELGVQTGAFAEYALKTWPSCQKYYLVDIWKTQENYVDGANVPQEQQEQYLADAKRRMQPFAAKAVFLRNFTSAAAPLIPDPVDFVYVDARHDYCGVVEDLGLYWPKVRSGGMMAGHDFIDAAEMTKINEKEHWEVCQDGTKHPGAVRGAVVEFFQRLGLAVHVTYRDGPWNSWIVIKP</sequence>
<protein>
    <recommendedName>
        <fullName evidence="3">O-methyltransferase</fullName>
    </recommendedName>
</protein>
<dbReference type="InterPro" id="IPR029063">
    <property type="entry name" value="SAM-dependent_MTases_sf"/>
</dbReference>
<dbReference type="Gramene" id="PNW78768">
    <property type="protein sequence ID" value="PNW78768"/>
    <property type="gene ID" value="CHLRE_09g389504v5"/>
</dbReference>
<dbReference type="Gene3D" id="3.40.50.150">
    <property type="entry name" value="Vaccinia Virus protein VP39"/>
    <property type="match status" value="1"/>
</dbReference>
<proteinExistence type="predicted"/>
<dbReference type="AlphaFoldDB" id="A0A2K3DE06"/>
<organism evidence="1 2">
    <name type="scientific">Chlamydomonas reinhardtii</name>
    <name type="common">Chlamydomonas smithii</name>
    <dbReference type="NCBI Taxonomy" id="3055"/>
    <lineage>
        <taxon>Eukaryota</taxon>
        <taxon>Viridiplantae</taxon>
        <taxon>Chlorophyta</taxon>
        <taxon>core chlorophytes</taxon>
        <taxon>Chlorophyceae</taxon>
        <taxon>CS clade</taxon>
        <taxon>Chlamydomonadales</taxon>
        <taxon>Chlamydomonadaceae</taxon>
        <taxon>Chlamydomonas</taxon>
    </lineage>
</organism>
<dbReference type="PANTHER" id="PTHR37909">
    <property type="entry name" value="S-ADENOSYL-L-METHIONINE-DEPENDENT METHYLTRANSFERASES SUPERFAMILY PROTEIN"/>
    <property type="match status" value="1"/>
</dbReference>
<accession>A0A2K3DE06</accession>
<dbReference type="Proteomes" id="UP000006906">
    <property type="component" value="Chromosome 9"/>
</dbReference>
<dbReference type="RefSeq" id="XP_042921117.1">
    <property type="nucleotide sequence ID" value="XM_043065512.1"/>
</dbReference>